<evidence type="ECO:0000256" key="1">
    <source>
        <dbReference type="SAM" id="MobiDB-lite"/>
    </source>
</evidence>
<organism evidence="2 3">
    <name type="scientific">Plasmodium ovale curtisi</name>
    <dbReference type="NCBI Taxonomy" id="864141"/>
    <lineage>
        <taxon>Eukaryota</taxon>
        <taxon>Sar</taxon>
        <taxon>Alveolata</taxon>
        <taxon>Apicomplexa</taxon>
        <taxon>Aconoidasida</taxon>
        <taxon>Haemosporida</taxon>
        <taxon>Plasmodiidae</taxon>
        <taxon>Plasmodium</taxon>
        <taxon>Plasmodium (Plasmodium)</taxon>
    </lineage>
</organism>
<sequence>MEGEFTEYLSVLPSNIFYDDINKNHSNLSDYSKLCDTNSVNNYKKEAKEICEKILRYLDKHATLIDNKTEYDVCILLNYWIHDALTNLLGSENISNKINLAFASLQWMWNYPINALKGTSYYDKCKPNYDIFKYEDWEKRRELYEYYVDYKTIFSTVENFDKTCNEFYKRIDKKKMLYDHFDEICESKPDECPDFYEKCKEYKPELVLHNFSCHEEMEAAKNPRPNEQALNGPEDGDSAPGPDLSGHGAVSSEMEMTQENSDIGTKVGKSVLGIAPIALTASALYKFTPLGPWIRKLIGSNYNITGNMDGEDGFLDHTQESGNMIFDGGDNYISYQPI</sequence>
<dbReference type="AlphaFoldDB" id="A0A1A8WC58"/>
<dbReference type="EMBL" id="FLQU01000762">
    <property type="protein sequence ID" value="SBS89601.1"/>
    <property type="molecule type" value="Genomic_DNA"/>
</dbReference>
<dbReference type="InterPro" id="IPR008780">
    <property type="entry name" value="Plasmodium_Vir"/>
</dbReference>
<dbReference type="Proteomes" id="UP000078560">
    <property type="component" value="Unassembled WGS sequence"/>
</dbReference>
<gene>
    <name evidence="2" type="ORF">POVCU2_0055980</name>
</gene>
<accession>A0A1A8WC58</accession>
<name>A0A1A8WC58_PLAOA</name>
<reference evidence="3" key="1">
    <citation type="submission" date="2016-05" db="EMBL/GenBank/DDBJ databases">
        <authorList>
            <person name="Naeem Raeece"/>
        </authorList>
    </citation>
    <scope>NUCLEOTIDE SEQUENCE [LARGE SCALE GENOMIC DNA]</scope>
</reference>
<feature type="region of interest" description="Disordered" evidence="1">
    <location>
        <begin position="218"/>
        <end position="262"/>
    </location>
</feature>
<evidence type="ECO:0000313" key="2">
    <source>
        <dbReference type="EMBL" id="SBS89601.1"/>
    </source>
</evidence>
<evidence type="ECO:0000313" key="3">
    <source>
        <dbReference type="Proteomes" id="UP000078560"/>
    </source>
</evidence>
<proteinExistence type="predicted"/>
<dbReference type="Pfam" id="PF05795">
    <property type="entry name" value="Plasmodium_Vir"/>
    <property type="match status" value="1"/>
</dbReference>
<protein>
    <submittedName>
        <fullName evidence="2">PIR Superfamily Protein</fullName>
    </submittedName>
</protein>